<reference evidence="16 17" key="1">
    <citation type="submission" date="2016-02" db="EMBL/GenBank/DDBJ databases">
        <authorList>
            <consortium name="Pathogen Informatics"/>
        </authorList>
    </citation>
    <scope>NUCLEOTIDE SEQUENCE [LARGE SCALE GENOMIC DNA]</scope>
    <source>
        <strain evidence="16 17">RC20</strain>
    </source>
</reference>
<dbReference type="PROSITE" id="PS50059">
    <property type="entry name" value="FKBP_PPIASE"/>
    <property type="match status" value="1"/>
</dbReference>
<dbReference type="Pfam" id="PF05697">
    <property type="entry name" value="Trigger_N"/>
    <property type="match status" value="1"/>
</dbReference>
<dbReference type="OrthoDB" id="9767721at2"/>
<evidence type="ECO:0000256" key="14">
    <source>
        <dbReference type="RuleBase" id="RU003914"/>
    </source>
</evidence>
<dbReference type="InterPro" id="IPR046357">
    <property type="entry name" value="PPIase_dom_sf"/>
</dbReference>
<dbReference type="Pfam" id="PF05698">
    <property type="entry name" value="Trigger_C"/>
    <property type="match status" value="1"/>
</dbReference>
<comment type="function">
    <text evidence="12">Involved in protein export. Acts as a chaperone by maintaining the newly synthesized protein in an open conformation. Functions as a peptidyl-prolyl cis-trans isomerase.</text>
</comment>
<dbReference type="InterPro" id="IPR027304">
    <property type="entry name" value="Trigger_fact/SurA_dom_sf"/>
</dbReference>
<sequence length="436" mass="49230">MEVTSKLVNSANAIAEAKIDAKSIEERVNKLAQKAAKQVKVDGFRQGKVPVAVVLKRYGKELEGDAKQELFKEAIDKALNELGKKPDELLGDPGFSKFEENENGIDAELELSFKPTIDVSGYEEAISEYATPRVTKKEIEAKIEEFLTMIAPLEKIEKDVLEKGDFAKFDFEGFVDGVAFEGGKAEGFVLEIGSNQFIPGFEDGMVGLKVGEEKDINVKFPAEYQAPNLAGKDAIFKVKLHEIQGKVVAKELDDETIKKMMPGEEDASKEKLEERLKTQIREDKFQKLLNEELKPKFVDAVVEKINFDLPKSIVEQEIDFQFRNAWNGFSAEDMAKFREDKDALTAKRESYRADAEKSVKLTFIVDELAKVRNVVVSDQEVVQAIYFEAYRYGVDPKAHLEDYRNRGVLPAVKMALIEEKLFNDLFSKNKKEEKGE</sequence>
<evidence type="ECO:0000256" key="8">
    <source>
        <dbReference type="ARBA" id="ARBA00023186"/>
    </source>
</evidence>
<dbReference type="RefSeq" id="WP_075493903.1">
    <property type="nucleotide sequence ID" value="NZ_CP053844.1"/>
</dbReference>
<gene>
    <name evidence="12 16" type="primary">tig</name>
    <name evidence="16" type="ORF">ERS672216_00209</name>
</gene>
<keyword evidence="5 12" id="KW-0963">Cytoplasm</keyword>
<evidence type="ECO:0000256" key="2">
    <source>
        <dbReference type="ARBA" id="ARBA00005464"/>
    </source>
</evidence>
<feature type="domain" description="PPIase FKBP-type" evidence="15">
    <location>
        <begin position="164"/>
        <end position="246"/>
    </location>
</feature>
<keyword evidence="9 12" id="KW-0413">Isomerase</keyword>
<keyword evidence="17" id="KW-1185">Reference proteome</keyword>
<dbReference type="EC" id="5.2.1.8" evidence="3 12"/>
<dbReference type="InterPro" id="IPR008880">
    <property type="entry name" value="Trigger_fac_C"/>
</dbReference>
<evidence type="ECO:0000256" key="3">
    <source>
        <dbReference type="ARBA" id="ARBA00013194"/>
    </source>
</evidence>
<evidence type="ECO:0000256" key="12">
    <source>
        <dbReference type="HAMAP-Rule" id="MF_00303"/>
    </source>
</evidence>
<dbReference type="InterPro" id="IPR037041">
    <property type="entry name" value="Trigger_fac_C_sf"/>
</dbReference>
<dbReference type="GO" id="GO:0003755">
    <property type="term" value="F:peptidyl-prolyl cis-trans isomerase activity"/>
    <property type="evidence" value="ECO:0007669"/>
    <property type="project" value="UniProtKB-UniRule"/>
</dbReference>
<dbReference type="InterPro" id="IPR036611">
    <property type="entry name" value="Trigger_fac_ribosome-bd_sf"/>
</dbReference>
<name>A0A128EP12_9BACT</name>
<dbReference type="HAMAP" id="MF_00303">
    <property type="entry name" value="Trigger_factor_Tig"/>
    <property type="match status" value="1"/>
</dbReference>
<dbReference type="Proteomes" id="UP000069632">
    <property type="component" value="Unassembled WGS sequence"/>
</dbReference>
<evidence type="ECO:0000256" key="11">
    <source>
        <dbReference type="ARBA" id="ARBA00029986"/>
    </source>
</evidence>
<evidence type="ECO:0000256" key="5">
    <source>
        <dbReference type="ARBA" id="ARBA00022490"/>
    </source>
</evidence>
<dbReference type="GO" id="GO:0005737">
    <property type="term" value="C:cytoplasm"/>
    <property type="evidence" value="ECO:0007669"/>
    <property type="project" value="UniProtKB-SubCell"/>
</dbReference>
<evidence type="ECO:0000256" key="7">
    <source>
        <dbReference type="ARBA" id="ARBA00023110"/>
    </source>
</evidence>
<dbReference type="SUPFAM" id="SSF54534">
    <property type="entry name" value="FKBP-like"/>
    <property type="match status" value="1"/>
</dbReference>
<evidence type="ECO:0000256" key="4">
    <source>
        <dbReference type="ARBA" id="ARBA00016902"/>
    </source>
</evidence>
<comment type="domain">
    <text evidence="12">Consists of 3 domains; the N-terminus binds the ribosome, the middle domain has PPIase activity, while the C-terminus has intrinsic chaperone activity on its own.</text>
</comment>
<organism evidence="16 17">
    <name type="scientific">Campylobacter geochelonis</name>
    <dbReference type="NCBI Taxonomy" id="1780362"/>
    <lineage>
        <taxon>Bacteria</taxon>
        <taxon>Pseudomonadati</taxon>
        <taxon>Campylobacterota</taxon>
        <taxon>Epsilonproteobacteria</taxon>
        <taxon>Campylobacterales</taxon>
        <taxon>Campylobacteraceae</taxon>
        <taxon>Campylobacter</taxon>
    </lineage>
</organism>
<comment type="subcellular location">
    <subcellularLocation>
        <location evidence="12">Cytoplasm</location>
    </subcellularLocation>
    <text evidence="12">About half TF is bound to the ribosome near the polypeptide exit tunnel while the other half is free in the cytoplasm.</text>
</comment>
<keyword evidence="7 12" id="KW-0697">Rotamase</keyword>
<dbReference type="GO" id="GO:0006457">
    <property type="term" value="P:protein folding"/>
    <property type="evidence" value="ECO:0007669"/>
    <property type="project" value="UniProtKB-UniRule"/>
</dbReference>
<accession>A0A128EP12</accession>
<dbReference type="AlphaFoldDB" id="A0A128EP12"/>
<evidence type="ECO:0000256" key="10">
    <source>
        <dbReference type="ARBA" id="ARBA00023306"/>
    </source>
</evidence>
<evidence type="ECO:0000256" key="13">
    <source>
        <dbReference type="PROSITE-ProRule" id="PRU00277"/>
    </source>
</evidence>
<dbReference type="GO" id="GO:0015031">
    <property type="term" value="P:protein transport"/>
    <property type="evidence" value="ECO:0007669"/>
    <property type="project" value="UniProtKB-UniRule"/>
</dbReference>
<dbReference type="FunFam" id="3.10.50.40:FF:000001">
    <property type="entry name" value="Trigger factor"/>
    <property type="match status" value="1"/>
</dbReference>
<dbReference type="PIRSF" id="PIRSF003095">
    <property type="entry name" value="Trigger_factor"/>
    <property type="match status" value="1"/>
</dbReference>
<dbReference type="InterPro" id="IPR001179">
    <property type="entry name" value="PPIase_FKBP_dom"/>
</dbReference>
<comment type="similarity">
    <text evidence="2 12 14">Belongs to the FKBP-type PPIase family. Tig subfamily.</text>
</comment>
<evidence type="ECO:0000313" key="16">
    <source>
        <dbReference type="EMBL" id="CZE46128.1"/>
    </source>
</evidence>
<comment type="catalytic activity">
    <reaction evidence="1 12 13">
        <text>[protein]-peptidylproline (omega=180) = [protein]-peptidylproline (omega=0)</text>
        <dbReference type="Rhea" id="RHEA:16237"/>
        <dbReference type="Rhea" id="RHEA-COMP:10747"/>
        <dbReference type="Rhea" id="RHEA-COMP:10748"/>
        <dbReference type="ChEBI" id="CHEBI:83833"/>
        <dbReference type="ChEBI" id="CHEBI:83834"/>
        <dbReference type="EC" id="5.2.1.8"/>
    </reaction>
</comment>
<dbReference type="InterPro" id="IPR005215">
    <property type="entry name" value="Trig_fac"/>
</dbReference>
<dbReference type="Gene3D" id="3.30.70.1050">
    <property type="entry name" value="Trigger factor ribosome-binding domain"/>
    <property type="match status" value="1"/>
</dbReference>
<evidence type="ECO:0000259" key="15">
    <source>
        <dbReference type="PROSITE" id="PS50059"/>
    </source>
</evidence>
<proteinExistence type="inferred from homology"/>
<evidence type="ECO:0000256" key="1">
    <source>
        <dbReference type="ARBA" id="ARBA00000971"/>
    </source>
</evidence>
<dbReference type="InterPro" id="IPR008881">
    <property type="entry name" value="Trigger_fac_ribosome-bd_bac"/>
</dbReference>
<keyword evidence="10 12" id="KW-0131">Cell cycle</keyword>
<dbReference type="GO" id="GO:0051301">
    <property type="term" value="P:cell division"/>
    <property type="evidence" value="ECO:0007669"/>
    <property type="project" value="UniProtKB-KW"/>
</dbReference>
<protein>
    <recommendedName>
        <fullName evidence="4 12">Trigger factor</fullName>
        <shortName evidence="12">TF</shortName>
        <ecNumber evidence="3 12">5.2.1.8</ecNumber>
    </recommendedName>
    <alternativeName>
        <fullName evidence="11 12">PPIase</fullName>
    </alternativeName>
</protein>
<keyword evidence="8 12" id="KW-0143">Chaperone</keyword>
<dbReference type="Gene3D" id="3.10.50.40">
    <property type="match status" value="1"/>
</dbReference>
<dbReference type="Gene3D" id="1.10.3120.10">
    <property type="entry name" value="Trigger factor, C-terminal domain"/>
    <property type="match status" value="1"/>
</dbReference>
<dbReference type="SUPFAM" id="SSF102735">
    <property type="entry name" value="Trigger factor ribosome-binding domain"/>
    <property type="match status" value="1"/>
</dbReference>
<evidence type="ECO:0000256" key="9">
    <source>
        <dbReference type="ARBA" id="ARBA00023235"/>
    </source>
</evidence>
<dbReference type="NCBIfam" id="TIGR00115">
    <property type="entry name" value="tig"/>
    <property type="match status" value="1"/>
</dbReference>
<evidence type="ECO:0000256" key="6">
    <source>
        <dbReference type="ARBA" id="ARBA00022618"/>
    </source>
</evidence>
<dbReference type="SUPFAM" id="SSF109998">
    <property type="entry name" value="Triger factor/SurA peptide-binding domain-like"/>
    <property type="match status" value="1"/>
</dbReference>
<dbReference type="EMBL" id="FIZP01000001">
    <property type="protein sequence ID" value="CZE46128.1"/>
    <property type="molecule type" value="Genomic_DNA"/>
</dbReference>
<keyword evidence="6 12" id="KW-0132">Cell division</keyword>
<dbReference type="Pfam" id="PF00254">
    <property type="entry name" value="FKBP_C"/>
    <property type="match status" value="1"/>
</dbReference>
<evidence type="ECO:0000313" key="17">
    <source>
        <dbReference type="Proteomes" id="UP000069632"/>
    </source>
</evidence>